<evidence type="ECO:0000313" key="3">
    <source>
        <dbReference type="Proteomes" id="UP000179920"/>
    </source>
</evidence>
<feature type="compositionally biased region" description="Polar residues" evidence="1">
    <location>
        <begin position="80"/>
        <end position="95"/>
    </location>
</feature>
<sequence length="121" mass="13095">MSWDRMNAQEELESYEETMCSNCGSGKERVPTELSEIGRIKGSMTELIGIGRSKVLLQSSSGSVVPCLYDRSHGNWFEDASTTDPAAGGQQTRKGSPSDEVGALCDNEHGVRRWAPLSGAQ</sequence>
<protein>
    <submittedName>
        <fullName evidence="2">Uncharacterized protein</fullName>
    </submittedName>
</protein>
<feature type="region of interest" description="Disordered" evidence="1">
    <location>
        <begin position="78"/>
        <end position="107"/>
    </location>
</feature>
<accession>A0A1K0G8H4</accession>
<evidence type="ECO:0000256" key="1">
    <source>
        <dbReference type="SAM" id="MobiDB-lite"/>
    </source>
</evidence>
<gene>
    <name evidence="2" type="ORF">UBRO_20023</name>
</gene>
<dbReference type="Proteomes" id="UP000179920">
    <property type="component" value="Chromosome XII"/>
</dbReference>
<dbReference type="AlphaFoldDB" id="A0A1K0G8H4"/>
<organism evidence="2 3">
    <name type="scientific">Ustilago bromivora</name>
    <dbReference type="NCBI Taxonomy" id="307758"/>
    <lineage>
        <taxon>Eukaryota</taxon>
        <taxon>Fungi</taxon>
        <taxon>Dikarya</taxon>
        <taxon>Basidiomycota</taxon>
        <taxon>Ustilaginomycotina</taxon>
        <taxon>Ustilaginomycetes</taxon>
        <taxon>Ustilaginales</taxon>
        <taxon>Ustilaginaceae</taxon>
        <taxon>Ustilago</taxon>
    </lineage>
</organism>
<name>A0A1K0G8H4_9BASI</name>
<proteinExistence type="predicted"/>
<evidence type="ECO:0000313" key="2">
    <source>
        <dbReference type="EMBL" id="SAM84026.1"/>
    </source>
</evidence>
<reference evidence="3" key="1">
    <citation type="submission" date="2016-04" db="EMBL/GenBank/DDBJ databases">
        <authorList>
            <person name="Guldener U."/>
            <person name="Guldener U."/>
        </authorList>
    </citation>
    <scope>NUCLEOTIDE SEQUENCE [LARGE SCALE GENOMIC DNA]</scope>
    <source>
        <strain evidence="3">UB2112</strain>
    </source>
</reference>
<dbReference type="EMBL" id="LT558128">
    <property type="protein sequence ID" value="SAM84026.1"/>
    <property type="molecule type" value="Genomic_DNA"/>
</dbReference>